<proteinExistence type="predicted"/>
<evidence type="ECO:0000313" key="2">
    <source>
        <dbReference type="Proteomes" id="UP000241024"/>
    </source>
</evidence>
<organism evidence="1 2">
    <name type="scientific">Enterococcus phage PMBT2</name>
    <dbReference type="NCBI Taxonomy" id="2070197"/>
    <lineage>
        <taxon>Viruses</taxon>
        <taxon>Duplodnaviria</taxon>
        <taxon>Heunggongvirae</taxon>
        <taxon>Uroviricota</taxon>
        <taxon>Caudoviricetes</taxon>
        <taxon>Efquatrovirus</taxon>
        <taxon>Efquatrovirus PMBT2</taxon>
    </lineage>
</organism>
<protein>
    <submittedName>
        <fullName evidence="1">Uncharacterized protein</fullName>
    </submittedName>
</protein>
<reference evidence="1 2" key="1">
    <citation type="submission" date="2017-12" db="EMBL/GenBank/DDBJ databases">
        <title>Characterization of bacteriophage PMBT2 with lytic activity against multidrug-resistant Enterococcus faecalis strains harboring a pseudo-metallo-beta-lactamases.</title>
        <authorList>
            <person name="Koberg S."/>
            <person name="Brinks E."/>
            <person name="Cho G.-S."/>
            <person name="Tsakalidou E."/>
            <person name="Ladero V."/>
            <person name="Heller K.J."/>
            <person name="Neve H."/>
            <person name="Franz C.M.A.P."/>
        </authorList>
    </citation>
    <scope>NUCLEOTIDE SEQUENCE [LARGE SCALE GENOMIC DNA]</scope>
</reference>
<name>A0A2I7QHK6_9CAUD</name>
<dbReference type="Proteomes" id="UP000241024">
    <property type="component" value="Segment"/>
</dbReference>
<accession>A0A2I7QHK6</accession>
<dbReference type="RefSeq" id="YP_009622352.1">
    <property type="nucleotide sequence ID" value="NC_042101.1"/>
</dbReference>
<dbReference type="EMBL" id="MG708276">
    <property type="protein sequence ID" value="AUR80867.1"/>
    <property type="molecule type" value="Genomic_DNA"/>
</dbReference>
<evidence type="ECO:0000313" key="1">
    <source>
        <dbReference type="EMBL" id="AUR80867.1"/>
    </source>
</evidence>
<dbReference type="KEGG" id="vg:40099092"/>
<keyword evidence="2" id="KW-1185">Reference proteome</keyword>
<dbReference type="OrthoDB" id="21328at10239"/>
<dbReference type="GeneID" id="40099092"/>
<sequence>MGLFDWKLHDLNGKRDVDLVVGVTSFSQQVWIDGVGYQFYDFNMVSNDDETIIKGSVYEGGGLEPVNVFLNCKKKYILFGK</sequence>